<proteinExistence type="predicted"/>
<protein>
    <recommendedName>
        <fullName evidence="2 6">Phospholipase A2</fullName>
        <ecNumber evidence="2 6">3.1.1.4</ecNumber>
    </recommendedName>
</protein>
<dbReference type="Proteomes" id="UP000749559">
    <property type="component" value="Unassembled WGS sequence"/>
</dbReference>
<dbReference type="PANTHER" id="PTHR10728">
    <property type="entry name" value="CYTOSOLIC PHOSPHOLIPASE A2"/>
    <property type="match status" value="1"/>
</dbReference>
<evidence type="ECO:0000256" key="6">
    <source>
        <dbReference type="RuleBase" id="RU362102"/>
    </source>
</evidence>
<gene>
    <name evidence="8" type="ORF">OFUS_LOCUS26070</name>
</gene>
<dbReference type="InterPro" id="IPR035892">
    <property type="entry name" value="C2_domain_sf"/>
</dbReference>
<keyword evidence="5 6" id="KW-0443">Lipid metabolism</keyword>
<dbReference type="EC" id="3.1.1.4" evidence="2 6"/>
<dbReference type="EMBL" id="CAIIXF020000012">
    <property type="protein sequence ID" value="CAH1802387.1"/>
    <property type="molecule type" value="Genomic_DNA"/>
</dbReference>
<dbReference type="SUPFAM" id="SSF49562">
    <property type="entry name" value="C2 domain (Calcium/lipid-binding domain, CaLB)"/>
    <property type="match status" value="1"/>
</dbReference>
<evidence type="ECO:0000256" key="4">
    <source>
        <dbReference type="ARBA" id="ARBA00022801"/>
    </source>
</evidence>
<dbReference type="Pfam" id="PF00168">
    <property type="entry name" value="C2"/>
    <property type="match status" value="1"/>
</dbReference>
<feature type="compositionally biased region" description="Low complexity" evidence="7">
    <location>
        <begin position="506"/>
        <end position="520"/>
    </location>
</feature>
<keyword evidence="9" id="KW-1185">Reference proteome</keyword>
<feature type="non-terminal residue" evidence="8">
    <location>
        <position position="1"/>
    </location>
</feature>
<dbReference type="SMART" id="SM00239">
    <property type="entry name" value="C2"/>
    <property type="match status" value="1"/>
</dbReference>
<evidence type="ECO:0000256" key="3">
    <source>
        <dbReference type="ARBA" id="ARBA00022490"/>
    </source>
</evidence>
<reference evidence="8" key="1">
    <citation type="submission" date="2022-03" db="EMBL/GenBank/DDBJ databases">
        <authorList>
            <person name="Martin C."/>
        </authorList>
    </citation>
    <scope>NUCLEOTIDE SEQUENCE</scope>
</reference>
<dbReference type="GO" id="GO:0005509">
    <property type="term" value="F:calcium ion binding"/>
    <property type="evidence" value="ECO:0007669"/>
    <property type="project" value="TreeGrafter"/>
</dbReference>
<accession>A0A8J1TNJ4</accession>
<evidence type="ECO:0000313" key="9">
    <source>
        <dbReference type="Proteomes" id="UP000749559"/>
    </source>
</evidence>
<dbReference type="Pfam" id="PF01735">
    <property type="entry name" value="PLA2_B"/>
    <property type="match status" value="1"/>
</dbReference>
<evidence type="ECO:0000256" key="1">
    <source>
        <dbReference type="ARBA" id="ARBA00004496"/>
    </source>
</evidence>
<dbReference type="InterPro" id="IPR016035">
    <property type="entry name" value="Acyl_Trfase/lysoPLipase"/>
</dbReference>
<comment type="caution">
    <text evidence="8">The sequence shown here is derived from an EMBL/GenBank/DDBJ whole genome shotgun (WGS) entry which is preliminary data.</text>
</comment>
<organism evidence="8 9">
    <name type="scientific">Owenia fusiformis</name>
    <name type="common">Polychaete worm</name>
    <dbReference type="NCBI Taxonomy" id="6347"/>
    <lineage>
        <taxon>Eukaryota</taxon>
        <taxon>Metazoa</taxon>
        <taxon>Spiralia</taxon>
        <taxon>Lophotrochozoa</taxon>
        <taxon>Annelida</taxon>
        <taxon>Polychaeta</taxon>
        <taxon>Sedentaria</taxon>
        <taxon>Canalipalpata</taxon>
        <taxon>Sabellida</taxon>
        <taxon>Oweniida</taxon>
        <taxon>Oweniidae</taxon>
        <taxon>Owenia</taxon>
    </lineage>
</organism>
<dbReference type="GO" id="GO:0046475">
    <property type="term" value="P:glycerophospholipid catabolic process"/>
    <property type="evidence" value="ECO:0007669"/>
    <property type="project" value="TreeGrafter"/>
</dbReference>
<evidence type="ECO:0000256" key="7">
    <source>
        <dbReference type="SAM" id="MobiDB-lite"/>
    </source>
</evidence>
<dbReference type="Gene3D" id="2.60.40.150">
    <property type="entry name" value="C2 domain"/>
    <property type="match status" value="1"/>
</dbReference>
<sequence length="571" mass="64678">MADNRHSGLPLGMSRLRIDPNRSMEAAQRPVNSPDGFGGSRRDSLPMPGMDEFDPFRVFEVEHRPCMILTAHVMCGRNISNGWMADMLDTPDPYVVLKMKSAPDGRKRTKHIDNDVNPVWDEQFTFLMDSSDHNVLQVILRDANYLQDHTIGFADYNIGGLTMNEEKLVTFQFINNIEVDVMLRVDFDTDPDLRYSLCLSDDEKRFVDVRRRNVIESMNSLLGSDCAPQTLWEVPTIGILGSGGGFRAMVGLAGAMKALYDSNILDCAMYVAGLSGSTWYLSTLYSHSKWPSCSPEIINDELKNRIDSSLLWLLKPQSVYRYVERILQKRRLGQPVSFTDFFGHLVGETLLKDRLEMTLSDQQDKVNEGQAPLPLYTCVHVKKDVSAKVFQEWVEFSPYEIGMPKYGTFMRTEQFGSKFFMGKISRKFEEPPLHFLQGMWGSAFTILFKRLLDDTSSMDPVDIVRSEMANELDLHDEESSDCSDDPASSDDDSTATESGSDRRRSSSGTDSCSGTPTTTSRPKLNRHRRAQLPPRSSRQWSSDASDFEYPGSESEKDPDDTTAPNSPWRRR</sequence>
<dbReference type="SMART" id="SM00022">
    <property type="entry name" value="PLAc"/>
    <property type="match status" value="1"/>
</dbReference>
<keyword evidence="6" id="KW-0106">Calcium</keyword>
<feature type="compositionally biased region" description="Acidic residues" evidence="7">
    <location>
        <begin position="474"/>
        <end position="494"/>
    </location>
</feature>
<dbReference type="InterPro" id="IPR002642">
    <property type="entry name" value="LysoPLipase_cat_dom"/>
</dbReference>
<dbReference type="AlphaFoldDB" id="A0A8J1TNJ4"/>
<feature type="compositionally biased region" description="Polar residues" evidence="7">
    <location>
        <begin position="534"/>
        <end position="544"/>
    </location>
</feature>
<keyword evidence="4 6" id="KW-0378">Hydrolase</keyword>
<keyword evidence="6" id="KW-0442">Lipid degradation</keyword>
<evidence type="ECO:0000313" key="8">
    <source>
        <dbReference type="EMBL" id="CAH1802387.1"/>
    </source>
</evidence>
<dbReference type="PROSITE" id="PS51210">
    <property type="entry name" value="PLA2C"/>
    <property type="match status" value="1"/>
</dbReference>
<comment type="subcellular location">
    <subcellularLocation>
        <location evidence="1">Cytoplasm</location>
    </subcellularLocation>
</comment>
<dbReference type="InterPro" id="IPR000008">
    <property type="entry name" value="C2_dom"/>
</dbReference>
<feature type="region of interest" description="Disordered" evidence="7">
    <location>
        <begin position="1"/>
        <end position="45"/>
    </location>
</feature>
<feature type="region of interest" description="Disordered" evidence="7">
    <location>
        <begin position="473"/>
        <end position="571"/>
    </location>
</feature>
<name>A0A8J1TNJ4_OWEFU</name>
<comment type="domain">
    <text evidence="6">The N-terminal C2 domain associates with lipid membranes upon calcium binding.</text>
</comment>
<dbReference type="OrthoDB" id="419768at2759"/>
<dbReference type="SUPFAM" id="SSF52151">
    <property type="entry name" value="FabD/lysophospholipase-like"/>
    <property type="match status" value="1"/>
</dbReference>
<dbReference type="GO" id="GO:0005544">
    <property type="term" value="F:calcium-dependent phospholipid binding"/>
    <property type="evidence" value="ECO:0007669"/>
    <property type="project" value="TreeGrafter"/>
</dbReference>
<keyword evidence="3 6" id="KW-0963">Cytoplasm</keyword>
<evidence type="ECO:0000256" key="5">
    <source>
        <dbReference type="ARBA" id="ARBA00023098"/>
    </source>
</evidence>
<dbReference type="GO" id="GO:0047498">
    <property type="term" value="F:calcium-dependent phospholipase A2 activity"/>
    <property type="evidence" value="ECO:0007669"/>
    <property type="project" value="TreeGrafter"/>
</dbReference>
<dbReference type="PROSITE" id="PS50004">
    <property type="entry name" value="C2"/>
    <property type="match status" value="1"/>
</dbReference>
<evidence type="ECO:0000256" key="2">
    <source>
        <dbReference type="ARBA" id="ARBA00013278"/>
    </source>
</evidence>
<dbReference type="GO" id="GO:0005829">
    <property type="term" value="C:cytosol"/>
    <property type="evidence" value="ECO:0007669"/>
    <property type="project" value="TreeGrafter"/>
</dbReference>
<dbReference type="PANTHER" id="PTHR10728:SF40">
    <property type="entry name" value="PATATIN FAMILY PROTEIN"/>
    <property type="match status" value="1"/>
</dbReference>
<dbReference type="Gene3D" id="3.40.1090.10">
    <property type="entry name" value="Cytosolic phospholipase A2 catalytic domain"/>
    <property type="match status" value="1"/>
</dbReference>
<keyword evidence="6" id="KW-0479">Metal-binding</keyword>
<comment type="catalytic activity">
    <reaction evidence="6">
        <text>a 1,2-diacyl-sn-glycero-3-phosphocholine + H2O = a 1-acyl-sn-glycero-3-phosphocholine + a fatty acid + H(+)</text>
        <dbReference type="Rhea" id="RHEA:15801"/>
        <dbReference type="ChEBI" id="CHEBI:15377"/>
        <dbReference type="ChEBI" id="CHEBI:15378"/>
        <dbReference type="ChEBI" id="CHEBI:28868"/>
        <dbReference type="ChEBI" id="CHEBI:57643"/>
        <dbReference type="ChEBI" id="CHEBI:58168"/>
        <dbReference type="EC" id="3.1.1.4"/>
    </reaction>
</comment>